<dbReference type="Pfam" id="PF02826">
    <property type="entry name" value="2-Hacid_dh_C"/>
    <property type="match status" value="1"/>
</dbReference>
<evidence type="ECO:0000259" key="6">
    <source>
        <dbReference type="Pfam" id="PF02826"/>
    </source>
</evidence>
<accession>A0A932ZUJ7</accession>
<dbReference type="GO" id="GO:0005829">
    <property type="term" value="C:cytosol"/>
    <property type="evidence" value="ECO:0007669"/>
    <property type="project" value="TreeGrafter"/>
</dbReference>
<dbReference type="AlphaFoldDB" id="A0A932ZUJ7"/>
<comment type="caution">
    <text evidence="7">The sequence shown here is derived from an EMBL/GenBank/DDBJ whole genome shotgun (WGS) entry which is preliminary data.</text>
</comment>
<dbReference type="PROSITE" id="PS00671">
    <property type="entry name" value="D_2_HYDROXYACID_DH_3"/>
    <property type="match status" value="1"/>
</dbReference>
<dbReference type="InterPro" id="IPR029753">
    <property type="entry name" value="D-isomer_DH_CS"/>
</dbReference>
<name>A0A932ZUJ7_UNCTE</name>
<keyword evidence="3" id="KW-0520">NAD</keyword>
<dbReference type="InterPro" id="IPR036291">
    <property type="entry name" value="NAD(P)-bd_dom_sf"/>
</dbReference>
<organism evidence="7 8">
    <name type="scientific">Tectimicrobiota bacterium</name>
    <dbReference type="NCBI Taxonomy" id="2528274"/>
    <lineage>
        <taxon>Bacteria</taxon>
        <taxon>Pseudomonadati</taxon>
        <taxon>Nitrospinota/Tectimicrobiota group</taxon>
        <taxon>Candidatus Tectimicrobiota</taxon>
    </lineage>
</organism>
<dbReference type="InterPro" id="IPR006139">
    <property type="entry name" value="D-isomer_2_OHA_DH_cat_dom"/>
</dbReference>
<proteinExistence type="inferred from homology"/>
<evidence type="ECO:0000259" key="5">
    <source>
        <dbReference type="Pfam" id="PF00389"/>
    </source>
</evidence>
<keyword evidence="2 4" id="KW-0560">Oxidoreductase</keyword>
<evidence type="ECO:0008006" key="9">
    <source>
        <dbReference type="Google" id="ProtNLM"/>
    </source>
</evidence>
<dbReference type="SUPFAM" id="SSF52283">
    <property type="entry name" value="Formate/glycerate dehydrogenase catalytic domain-like"/>
    <property type="match status" value="1"/>
</dbReference>
<evidence type="ECO:0000313" key="8">
    <source>
        <dbReference type="Proteomes" id="UP000752292"/>
    </source>
</evidence>
<dbReference type="GO" id="GO:0051287">
    <property type="term" value="F:NAD binding"/>
    <property type="evidence" value="ECO:0007669"/>
    <property type="project" value="InterPro"/>
</dbReference>
<dbReference type="PANTHER" id="PTHR10996:SF178">
    <property type="entry name" value="2-HYDROXYACID DEHYDROGENASE YGL185C-RELATED"/>
    <property type="match status" value="1"/>
</dbReference>
<protein>
    <recommendedName>
        <fullName evidence="9">D-2-hydroxyacid dehydrogenase</fullName>
    </recommendedName>
</protein>
<dbReference type="PANTHER" id="PTHR10996">
    <property type="entry name" value="2-HYDROXYACID DEHYDROGENASE-RELATED"/>
    <property type="match status" value="1"/>
</dbReference>
<dbReference type="Proteomes" id="UP000752292">
    <property type="component" value="Unassembled WGS sequence"/>
</dbReference>
<dbReference type="Gene3D" id="3.40.50.720">
    <property type="entry name" value="NAD(P)-binding Rossmann-like Domain"/>
    <property type="match status" value="2"/>
</dbReference>
<dbReference type="InterPro" id="IPR029752">
    <property type="entry name" value="D-isomer_DH_CS1"/>
</dbReference>
<evidence type="ECO:0000256" key="1">
    <source>
        <dbReference type="ARBA" id="ARBA00005854"/>
    </source>
</evidence>
<feature type="domain" description="D-isomer specific 2-hydroxyacid dehydrogenase catalytic" evidence="5">
    <location>
        <begin position="18"/>
        <end position="312"/>
    </location>
</feature>
<dbReference type="SUPFAM" id="SSF51735">
    <property type="entry name" value="NAD(P)-binding Rossmann-fold domains"/>
    <property type="match status" value="1"/>
</dbReference>
<dbReference type="FunFam" id="3.40.50.720:FF:000203">
    <property type="entry name" value="D-3-phosphoglycerate dehydrogenase (SerA)"/>
    <property type="match status" value="1"/>
</dbReference>
<evidence type="ECO:0000313" key="7">
    <source>
        <dbReference type="EMBL" id="MBI4251626.1"/>
    </source>
</evidence>
<dbReference type="GO" id="GO:0016618">
    <property type="term" value="F:hydroxypyruvate reductase [NAD(P)H] activity"/>
    <property type="evidence" value="ECO:0007669"/>
    <property type="project" value="TreeGrafter"/>
</dbReference>
<comment type="similarity">
    <text evidence="1 4">Belongs to the D-isomer specific 2-hydroxyacid dehydrogenase family.</text>
</comment>
<dbReference type="InterPro" id="IPR050223">
    <property type="entry name" value="D-isomer_2-hydroxyacid_DH"/>
</dbReference>
<evidence type="ECO:0000256" key="4">
    <source>
        <dbReference type="RuleBase" id="RU003719"/>
    </source>
</evidence>
<dbReference type="GO" id="GO:0030267">
    <property type="term" value="F:glyoxylate reductase (NADPH) activity"/>
    <property type="evidence" value="ECO:0007669"/>
    <property type="project" value="TreeGrafter"/>
</dbReference>
<gene>
    <name evidence="7" type="ORF">HY618_04120</name>
</gene>
<dbReference type="PROSITE" id="PS00065">
    <property type="entry name" value="D_2_HYDROXYACID_DH_1"/>
    <property type="match status" value="1"/>
</dbReference>
<dbReference type="EMBL" id="JACQRX010000182">
    <property type="protein sequence ID" value="MBI4251626.1"/>
    <property type="molecule type" value="Genomic_DNA"/>
</dbReference>
<sequence length="317" mass="34189">MAHKILAVDPRFKRPDRQAQIKEFLPPGFELAVPPDFSRATLLREARDAVAIISAMQPIDAGLMDAAPSLRVVGKAGTGVDSIDVAAASARKIPVANSPGPLRSTPVAEHAMTLMLMLARRPWLWKTAERKLHTQMEGSAIGIVGLGNIGRGVAKRAAAFGMRVLAHTRTPGKFRPEGFQVAETATLEELLPQVDFLVLTLPLTPESRGLISRKELALMKPSAVLVNVSRGPHVVTQDLVDALREGRLAGAGLDVTDPEPLPEGHPLWGMPNVVLSPHIAAHTDQVQTASYRLLFDSIRRAVNGERVESLANPQIYA</sequence>
<reference evidence="7" key="1">
    <citation type="submission" date="2020-07" db="EMBL/GenBank/DDBJ databases">
        <title>Huge and variable diversity of episymbiotic CPR bacteria and DPANN archaea in groundwater ecosystems.</title>
        <authorList>
            <person name="He C.Y."/>
            <person name="Keren R."/>
            <person name="Whittaker M."/>
            <person name="Farag I.F."/>
            <person name="Doudna J."/>
            <person name="Cate J.H.D."/>
            <person name="Banfield J.F."/>
        </authorList>
    </citation>
    <scope>NUCLEOTIDE SEQUENCE</scope>
    <source>
        <strain evidence="7">NC_groundwater_1370_Ag_S-0.2um_69_93</strain>
    </source>
</reference>
<evidence type="ECO:0000256" key="2">
    <source>
        <dbReference type="ARBA" id="ARBA00023002"/>
    </source>
</evidence>
<feature type="domain" description="D-isomer specific 2-hydroxyacid dehydrogenase NAD-binding" evidence="6">
    <location>
        <begin position="125"/>
        <end position="280"/>
    </location>
</feature>
<dbReference type="Pfam" id="PF00389">
    <property type="entry name" value="2-Hacid_dh"/>
    <property type="match status" value="1"/>
</dbReference>
<dbReference type="InterPro" id="IPR006140">
    <property type="entry name" value="D-isomer_DH_NAD-bd"/>
</dbReference>
<evidence type="ECO:0000256" key="3">
    <source>
        <dbReference type="ARBA" id="ARBA00023027"/>
    </source>
</evidence>